<gene>
    <name evidence="3" type="ORF">EVG20_g4580</name>
</gene>
<name>A0A4Y9YVQ4_9AGAM</name>
<dbReference type="InterPro" id="IPR000210">
    <property type="entry name" value="BTB/POZ_dom"/>
</dbReference>
<reference evidence="3 4" key="1">
    <citation type="submission" date="2019-02" db="EMBL/GenBank/DDBJ databases">
        <title>Genome sequencing of the rare red list fungi Dentipellis fragilis.</title>
        <authorList>
            <person name="Buettner E."/>
            <person name="Kellner H."/>
        </authorList>
    </citation>
    <scope>NUCLEOTIDE SEQUENCE [LARGE SCALE GENOMIC DNA]</scope>
    <source>
        <strain evidence="3 4">DSM 105465</strain>
    </source>
</reference>
<protein>
    <recommendedName>
        <fullName evidence="2">BTB domain-containing protein</fullName>
    </recommendedName>
</protein>
<feature type="region of interest" description="Disordered" evidence="1">
    <location>
        <begin position="103"/>
        <end position="132"/>
    </location>
</feature>
<organism evidence="3 4">
    <name type="scientific">Dentipellis fragilis</name>
    <dbReference type="NCBI Taxonomy" id="205917"/>
    <lineage>
        <taxon>Eukaryota</taxon>
        <taxon>Fungi</taxon>
        <taxon>Dikarya</taxon>
        <taxon>Basidiomycota</taxon>
        <taxon>Agaricomycotina</taxon>
        <taxon>Agaricomycetes</taxon>
        <taxon>Russulales</taxon>
        <taxon>Hericiaceae</taxon>
        <taxon>Dentipellis</taxon>
    </lineage>
</organism>
<proteinExistence type="predicted"/>
<evidence type="ECO:0000313" key="4">
    <source>
        <dbReference type="Proteomes" id="UP000298327"/>
    </source>
</evidence>
<dbReference type="InterPro" id="IPR011333">
    <property type="entry name" value="SKP1/BTB/POZ_sf"/>
</dbReference>
<dbReference type="OrthoDB" id="3357985at2759"/>
<dbReference type="AlphaFoldDB" id="A0A4Y9YVQ4"/>
<dbReference type="SMART" id="SM00225">
    <property type="entry name" value="BTB"/>
    <property type="match status" value="2"/>
</dbReference>
<dbReference type="Proteomes" id="UP000298327">
    <property type="component" value="Unassembled WGS sequence"/>
</dbReference>
<dbReference type="EMBL" id="SEOQ01000241">
    <property type="protein sequence ID" value="TFY66504.1"/>
    <property type="molecule type" value="Genomic_DNA"/>
</dbReference>
<sequence length="828" mass="92901">MGFDSGRDLTCHVIGCRNNMQEPRRSGRSSDSLATVVGSQIVVSSDFEKLKGKHHVRSQALDSVRGSSPYSHPPTPAYTAVLSRISLAFQSLLNTTMLRSLSSHKRRRRSLDADNKSSNAGGPRNAGAPFDDPDADIIVRSIDGVDFRIYKNILTKASRGFADMFAAQPMPANLPLDASDPNFKNGLPVIPLTEDSHVLRSFFQLLYPMNDPDLDDPEVLEPIMVALGKYVVEGYEAGIEKVLLRMASLKPQSAYAIACRHKLPKILREAANESLKNSDFLFLDAQGGQLLSLPQYYQLGLYRITCKNRARRLINDLGESFFENVPGADVTGVIDLSNYASLSGRRCTCELIHREFDPVPLWFRKHMAEYAKALDLRPHPSTLENLRIPLSSENAQEMARCEYCSQYVRLGLHNHYLFDLPEMIGNYYNSRLETYLAYPVAGCRSSRGNGTDSGTRTWHCSESSRRRLQLEIKGYILLPVERDPMFKRTLIPQPKRIRKRRLSSLDRPSSPGTYRDAGAPFDDLDADIIVRSSDGVDFRIYRNILAKASHAFADMFAAQPKPAQPPVDASDLDFKDGLPVIPLQEDHHVLRSFFQLLYPMDGPDLQNPEILVPIMATLQKYVVEGYEAGIKRALSALASERPLLVYGLACRYRLPEILREAANESLKVPGILYQGLQEFLLVSKGQHYQIELYRVTCIDRAHLSINSMADAFYDDVSGAGAWTDLSGLPCTCKVALPEVDQIPAWFRRYMDKYADALSQSPHPSTLAEAIPLSPELAEEIARCKYCSEYVRLGLLVDFVSSLRRDIENRYKSIPLKFEGLDVADFENV</sequence>
<evidence type="ECO:0000313" key="3">
    <source>
        <dbReference type="EMBL" id="TFY66504.1"/>
    </source>
</evidence>
<dbReference type="Gene3D" id="3.30.710.10">
    <property type="entry name" value="Potassium Channel Kv1.1, Chain A"/>
    <property type="match status" value="2"/>
</dbReference>
<feature type="region of interest" description="Disordered" evidence="1">
    <location>
        <begin position="498"/>
        <end position="517"/>
    </location>
</feature>
<evidence type="ECO:0000256" key="1">
    <source>
        <dbReference type="SAM" id="MobiDB-lite"/>
    </source>
</evidence>
<comment type="caution">
    <text evidence="3">The sequence shown here is derived from an EMBL/GenBank/DDBJ whole genome shotgun (WGS) entry which is preliminary data.</text>
</comment>
<accession>A0A4Y9YVQ4</accession>
<keyword evidence="4" id="KW-1185">Reference proteome</keyword>
<feature type="domain" description="BTB" evidence="2">
    <location>
        <begin position="526"/>
        <end position="598"/>
    </location>
</feature>
<evidence type="ECO:0000259" key="2">
    <source>
        <dbReference type="PROSITE" id="PS50097"/>
    </source>
</evidence>
<dbReference type="PROSITE" id="PS50097">
    <property type="entry name" value="BTB"/>
    <property type="match status" value="1"/>
</dbReference>